<evidence type="ECO:0000313" key="3">
    <source>
        <dbReference type="Proteomes" id="UP000054324"/>
    </source>
</evidence>
<name>A0A074ZGE2_OPIVI</name>
<dbReference type="KEGG" id="ovi:T265_09568"/>
<feature type="region of interest" description="Disordered" evidence="1">
    <location>
        <begin position="134"/>
        <end position="172"/>
    </location>
</feature>
<keyword evidence="3" id="KW-1185">Reference proteome</keyword>
<evidence type="ECO:0000313" key="2">
    <source>
        <dbReference type="EMBL" id="KER22325.1"/>
    </source>
</evidence>
<feature type="compositionally biased region" description="Basic and acidic residues" evidence="1">
    <location>
        <begin position="92"/>
        <end position="101"/>
    </location>
</feature>
<feature type="compositionally biased region" description="Low complexity" evidence="1">
    <location>
        <begin position="140"/>
        <end position="151"/>
    </location>
</feature>
<evidence type="ECO:0000256" key="1">
    <source>
        <dbReference type="SAM" id="MobiDB-lite"/>
    </source>
</evidence>
<reference evidence="2 3" key="1">
    <citation type="submission" date="2013-11" db="EMBL/GenBank/DDBJ databases">
        <title>Opisthorchis viverrini - life in the bile duct.</title>
        <authorList>
            <person name="Young N.D."/>
            <person name="Nagarajan N."/>
            <person name="Lin S.J."/>
            <person name="Korhonen P.K."/>
            <person name="Jex A.R."/>
            <person name="Hall R.S."/>
            <person name="Safavi-Hemami H."/>
            <person name="Kaewkong W."/>
            <person name="Bertrand D."/>
            <person name="Gao S."/>
            <person name="Seet Q."/>
            <person name="Wongkham S."/>
            <person name="Teh B.T."/>
            <person name="Wongkham C."/>
            <person name="Intapan P.M."/>
            <person name="Maleewong W."/>
            <person name="Yang X."/>
            <person name="Hu M."/>
            <person name="Wang Z."/>
            <person name="Hofmann A."/>
            <person name="Sternberg P.W."/>
            <person name="Tan P."/>
            <person name="Wang J."/>
            <person name="Gasser R.B."/>
        </authorList>
    </citation>
    <scope>NUCLEOTIDE SEQUENCE [LARGE SCALE GENOMIC DNA]</scope>
</reference>
<sequence length="172" mass="19259">MKIRHVVLKADRRDGCDYLSEESTFAMDSLYTMFIGSTGSEPPAMGDALLLMKGRRVYERTMVQRDMTTLPAGRSPSTTRSFRPSCMPPDLKGGKPSEQTRMRTGSEPPAMGDALLLMKGRRVYERTMVQRDMTTLPAGRSPSTTRSFRPSCMPPDLKGGKPSEQTRMRFVL</sequence>
<proteinExistence type="predicted"/>
<feature type="compositionally biased region" description="Basic and acidic residues" evidence="1">
    <location>
        <begin position="158"/>
        <end position="172"/>
    </location>
</feature>
<dbReference type="Proteomes" id="UP000054324">
    <property type="component" value="Unassembled WGS sequence"/>
</dbReference>
<dbReference type="CTD" id="20323737"/>
<feature type="region of interest" description="Disordered" evidence="1">
    <location>
        <begin position="69"/>
        <end position="111"/>
    </location>
</feature>
<protein>
    <submittedName>
        <fullName evidence="2">Uncharacterized protein</fullName>
    </submittedName>
</protein>
<feature type="compositionally biased region" description="Low complexity" evidence="1">
    <location>
        <begin position="74"/>
        <end position="85"/>
    </location>
</feature>
<dbReference type="RefSeq" id="XP_009173942.1">
    <property type="nucleotide sequence ID" value="XM_009175678.1"/>
</dbReference>
<accession>A0A074ZGE2</accession>
<organism evidence="2 3">
    <name type="scientific">Opisthorchis viverrini</name>
    <name type="common">Southeast Asian liver fluke</name>
    <dbReference type="NCBI Taxonomy" id="6198"/>
    <lineage>
        <taxon>Eukaryota</taxon>
        <taxon>Metazoa</taxon>
        <taxon>Spiralia</taxon>
        <taxon>Lophotrochozoa</taxon>
        <taxon>Platyhelminthes</taxon>
        <taxon>Trematoda</taxon>
        <taxon>Digenea</taxon>
        <taxon>Opisthorchiida</taxon>
        <taxon>Opisthorchiata</taxon>
        <taxon>Opisthorchiidae</taxon>
        <taxon>Opisthorchis</taxon>
    </lineage>
</organism>
<dbReference type="GeneID" id="20323737"/>
<dbReference type="EMBL" id="KL596906">
    <property type="protein sequence ID" value="KER22325.1"/>
    <property type="molecule type" value="Genomic_DNA"/>
</dbReference>
<gene>
    <name evidence="2" type="ORF">T265_09568</name>
</gene>
<dbReference type="AlphaFoldDB" id="A0A074ZGE2"/>